<dbReference type="PATRIC" id="fig|53707.5.peg.1414"/>
<accession>A0A0N0GBT2</accession>
<evidence type="ECO:0000313" key="5">
    <source>
        <dbReference type="Proteomes" id="UP000037943"/>
    </source>
</evidence>
<dbReference type="Proteomes" id="UP000271817">
    <property type="component" value="Unassembled WGS sequence"/>
</dbReference>
<dbReference type="AlphaFoldDB" id="A0A0N0GBT2"/>
<keyword evidence="5" id="KW-1185">Reference proteome</keyword>
<name>A0A0N0GBT2_PSEAV</name>
<keyword evidence="1" id="KW-0732">Signal</keyword>
<reference evidence="2 5" key="3">
    <citation type="submission" date="2015-10" db="EMBL/GenBank/DDBJ databases">
        <title>Comparative genomics and high-throughput reverse genetic screens identify a new phytobacterial MAMP and an Arabidopsis receptor required for immune elicitation.</title>
        <authorList>
            <person name="Mott G.A."/>
            <person name="Thakur S."/>
            <person name="Wang P.W."/>
            <person name="Desveaux D."/>
            <person name="Guttman D.S."/>
        </authorList>
    </citation>
    <scope>NUCLEOTIDE SEQUENCE [LARGE SCALE GENOMIC DNA]</scope>
    <source>
        <strain evidence="2 5">107</strain>
    </source>
</reference>
<dbReference type="SUPFAM" id="SSF47781">
    <property type="entry name" value="RuvA domain 2-like"/>
    <property type="match status" value="1"/>
</dbReference>
<evidence type="ECO:0000313" key="2">
    <source>
        <dbReference type="EMBL" id="KPC21657.1"/>
    </source>
</evidence>
<dbReference type="InterPro" id="IPR004509">
    <property type="entry name" value="Competence_ComEA_HhH"/>
</dbReference>
<protein>
    <submittedName>
        <fullName evidence="3">Competence protein ComEA helix-hairpin-helix repeat region</fullName>
    </submittedName>
</protein>
<comment type="caution">
    <text evidence="3">The sequence shown here is derived from an EMBL/GenBank/DDBJ whole genome shotgun (WGS) entry which is preliminary data.</text>
</comment>
<dbReference type="RefSeq" id="WP_002554556.1">
    <property type="nucleotide sequence ID" value="NZ_CP020351.1"/>
</dbReference>
<dbReference type="GO" id="GO:0015628">
    <property type="term" value="P:protein secretion by the type II secretion system"/>
    <property type="evidence" value="ECO:0007669"/>
    <property type="project" value="TreeGrafter"/>
</dbReference>
<dbReference type="EMBL" id="LGLK01000015">
    <property type="protein sequence ID" value="KPC21657.1"/>
    <property type="molecule type" value="Genomic_DNA"/>
</dbReference>
<reference evidence="4 7" key="4">
    <citation type="submission" date="2018-08" db="EMBL/GenBank/DDBJ databases">
        <title>Recombination of ecologically and evolutionarily significant loci maintains genetic cohesion in the Pseudomonas syringae species complex.</title>
        <authorList>
            <person name="Dillon M."/>
            <person name="Thakur S."/>
            <person name="Almeida R.N.D."/>
            <person name="Weir B.S."/>
            <person name="Guttman D.S."/>
        </authorList>
    </citation>
    <scope>NUCLEOTIDE SEQUENCE [LARGE SCALE GENOMIC DNA]</scope>
    <source>
        <strain evidence="4 7">ICMP 3402</strain>
    </source>
</reference>
<evidence type="ECO:0000313" key="7">
    <source>
        <dbReference type="Proteomes" id="UP000271817"/>
    </source>
</evidence>
<dbReference type="PANTHER" id="PTHR21180">
    <property type="entry name" value="ENDONUCLEASE/EXONUCLEASE/PHOSPHATASE FAMILY DOMAIN-CONTAINING PROTEIN 1"/>
    <property type="match status" value="1"/>
</dbReference>
<sequence length="115" mass="12169">MRTRIFSALIFALLTSASVAVNATAAPSSSAVSPATMENAAPAAVHEQRNDKVNLNTADAQMLQKELAGIGKNKADAIVAYRDANGEFTSVDELIEVKGIGKAILERNREKLAID</sequence>
<evidence type="ECO:0000313" key="6">
    <source>
        <dbReference type="Proteomes" id="UP000050265"/>
    </source>
</evidence>
<evidence type="ECO:0000313" key="3">
    <source>
        <dbReference type="EMBL" id="KPX55107.1"/>
    </source>
</evidence>
<dbReference type="InterPro" id="IPR051675">
    <property type="entry name" value="Endo/Exo/Phosphatase_dom_1"/>
</dbReference>
<reference evidence="2 5" key="1">
    <citation type="submission" date="2015-07" db="EMBL/GenBank/DDBJ databases">
        <authorList>
            <person name="O'Brien H.E."/>
            <person name="Thakur S."/>
            <person name="Gong Y."/>
            <person name="Wang P.W."/>
            <person name="Guttman D.S."/>
        </authorList>
    </citation>
    <scope>NUCLEOTIDE SEQUENCE [LARGE SCALE GENOMIC DNA]</scope>
    <source>
        <strain evidence="2 5">107</strain>
    </source>
</reference>
<organism evidence="3 6">
    <name type="scientific">Pseudomonas amygdali pv. lachrymans</name>
    <name type="common">Pseudomonas syringae pv. lachrymans</name>
    <dbReference type="NCBI Taxonomy" id="53707"/>
    <lineage>
        <taxon>Bacteria</taxon>
        <taxon>Pseudomonadati</taxon>
        <taxon>Pseudomonadota</taxon>
        <taxon>Gammaproteobacteria</taxon>
        <taxon>Pseudomonadales</taxon>
        <taxon>Pseudomonadaceae</taxon>
        <taxon>Pseudomonas</taxon>
        <taxon>Pseudomonas amygdali</taxon>
    </lineage>
</organism>
<dbReference type="Proteomes" id="UP000050265">
    <property type="component" value="Unassembled WGS sequence"/>
</dbReference>
<dbReference type="Gene3D" id="1.10.150.280">
    <property type="entry name" value="AF1531-like domain"/>
    <property type="match status" value="1"/>
</dbReference>
<dbReference type="NCBIfam" id="TIGR00426">
    <property type="entry name" value="competence protein ComEA helix-hairpin-helix repeat region"/>
    <property type="match status" value="1"/>
</dbReference>
<reference evidence="3 6" key="2">
    <citation type="submission" date="2015-09" db="EMBL/GenBank/DDBJ databases">
        <title>Genome announcement of multiple Pseudomonas syringae strains.</title>
        <authorList>
            <person name="Thakur S."/>
            <person name="Wang P.W."/>
            <person name="Gong Y."/>
            <person name="Weir B.S."/>
            <person name="Guttman D.S."/>
        </authorList>
    </citation>
    <scope>NUCLEOTIDE SEQUENCE [LARGE SCALE GENOMIC DNA]</scope>
    <source>
        <strain evidence="3 6">ICMP3507</strain>
    </source>
</reference>
<feature type="chain" id="PRO_5014234461" evidence="1">
    <location>
        <begin position="26"/>
        <end position="115"/>
    </location>
</feature>
<dbReference type="GO" id="GO:0015627">
    <property type="term" value="C:type II protein secretion system complex"/>
    <property type="evidence" value="ECO:0007669"/>
    <property type="project" value="TreeGrafter"/>
</dbReference>
<dbReference type="EMBL" id="RBTW01000091">
    <property type="protein sequence ID" value="RMU21203.1"/>
    <property type="molecule type" value="Genomic_DNA"/>
</dbReference>
<dbReference type="PANTHER" id="PTHR21180:SF32">
    <property type="entry name" value="ENDONUCLEASE_EXONUCLEASE_PHOSPHATASE FAMILY DOMAIN-CONTAINING PROTEIN 1"/>
    <property type="match status" value="1"/>
</dbReference>
<dbReference type="Proteomes" id="UP000037943">
    <property type="component" value="Unassembled WGS sequence"/>
</dbReference>
<dbReference type="InterPro" id="IPR010994">
    <property type="entry name" value="RuvA_2-like"/>
</dbReference>
<evidence type="ECO:0000313" key="4">
    <source>
        <dbReference type="EMBL" id="RMU21203.1"/>
    </source>
</evidence>
<dbReference type="Pfam" id="PF12836">
    <property type="entry name" value="HHH_3"/>
    <property type="match status" value="1"/>
</dbReference>
<gene>
    <name evidence="2" type="ORF">AC499_1997</name>
    <name evidence="3" type="ORF">ALO35_03236</name>
    <name evidence="4" type="ORF">ALP33_00260</name>
</gene>
<feature type="signal peptide" evidence="1">
    <location>
        <begin position="1"/>
        <end position="25"/>
    </location>
</feature>
<proteinExistence type="predicted"/>
<evidence type="ECO:0000256" key="1">
    <source>
        <dbReference type="SAM" id="SignalP"/>
    </source>
</evidence>
<dbReference type="EMBL" id="LJQP01000474">
    <property type="protein sequence ID" value="KPX55107.1"/>
    <property type="molecule type" value="Genomic_DNA"/>
</dbReference>